<evidence type="ECO:0000259" key="4">
    <source>
        <dbReference type="Pfam" id="PF13193"/>
    </source>
</evidence>
<dbReference type="InterPro" id="IPR045851">
    <property type="entry name" value="AMP-bd_C_sf"/>
</dbReference>
<evidence type="ECO:0008006" key="7">
    <source>
        <dbReference type="Google" id="ProtNLM"/>
    </source>
</evidence>
<dbReference type="InterPro" id="IPR025110">
    <property type="entry name" value="AMP-bd_C"/>
</dbReference>
<name>A0A3D8RSA4_9HELO</name>
<dbReference type="CDD" id="cd05911">
    <property type="entry name" value="Firefly_Luc_like"/>
    <property type="match status" value="1"/>
</dbReference>
<protein>
    <recommendedName>
        <fullName evidence="7">Acetyl-CoA synthetase-like protein</fullName>
    </recommendedName>
</protein>
<dbReference type="AlphaFoldDB" id="A0A3D8RSA4"/>
<dbReference type="Pfam" id="PF00501">
    <property type="entry name" value="AMP-binding"/>
    <property type="match status" value="1"/>
</dbReference>
<dbReference type="PANTHER" id="PTHR24096">
    <property type="entry name" value="LONG-CHAIN-FATTY-ACID--COA LIGASE"/>
    <property type="match status" value="1"/>
</dbReference>
<dbReference type="InterPro" id="IPR000873">
    <property type="entry name" value="AMP-dep_synth/lig_dom"/>
</dbReference>
<evidence type="ECO:0000259" key="3">
    <source>
        <dbReference type="Pfam" id="PF00501"/>
    </source>
</evidence>
<proteinExistence type="inferred from homology"/>
<dbReference type="Gene3D" id="3.40.50.12780">
    <property type="entry name" value="N-terminal domain of ligase-like"/>
    <property type="match status" value="1"/>
</dbReference>
<dbReference type="OrthoDB" id="6509636at2759"/>
<reference evidence="5 6" key="1">
    <citation type="journal article" date="2018" name="IMA Fungus">
        <title>IMA Genome-F 9: Draft genome sequence of Annulohypoxylon stygium, Aspergillus mulundensis, Berkeleyomyces basicola (syn. Thielaviopsis basicola), Ceratocystis smalleyi, two Cercospora beticola strains, Coleophoma cylindrospora, Fusarium fracticaudum, Phialophora cf. hyalina, and Morchella septimelata.</title>
        <authorList>
            <person name="Wingfield B.D."/>
            <person name="Bills G.F."/>
            <person name="Dong Y."/>
            <person name="Huang W."/>
            <person name="Nel W.J."/>
            <person name="Swalarsk-Parry B.S."/>
            <person name="Vaghefi N."/>
            <person name="Wilken P.M."/>
            <person name="An Z."/>
            <person name="de Beer Z.W."/>
            <person name="De Vos L."/>
            <person name="Chen L."/>
            <person name="Duong T.A."/>
            <person name="Gao Y."/>
            <person name="Hammerbacher A."/>
            <person name="Kikkert J.R."/>
            <person name="Li Y."/>
            <person name="Li H."/>
            <person name="Li K."/>
            <person name="Li Q."/>
            <person name="Liu X."/>
            <person name="Ma X."/>
            <person name="Naidoo K."/>
            <person name="Pethybridge S.J."/>
            <person name="Sun J."/>
            <person name="Steenkamp E.T."/>
            <person name="van der Nest M.A."/>
            <person name="van Wyk S."/>
            <person name="Wingfield M.J."/>
            <person name="Xiong C."/>
            <person name="Yue Q."/>
            <person name="Zhang X."/>
        </authorList>
    </citation>
    <scope>NUCLEOTIDE SEQUENCE [LARGE SCALE GENOMIC DNA]</scope>
    <source>
        <strain evidence="5 6">BP6252</strain>
    </source>
</reference>
<feature type="domain" description="AMP-binding enzyme C-terminal" evidence="4">
    <location>
        <begin position="453"/>
        <end position="533"/>
    </location>
</feature>
<comment type="caution">
    <text evidence="5">The sequence shown here is derived from an EMBL/GenBank/DDBJ whole genome shotgun (WGS) entry which is preliminary data.</text>
</comment>
<dbReference type="Gene3D" id="3.30.300.30">
    <property type="match status" value="1"/>
</dbReference>
<dbReference type="EMBL" id="PDLM01000005">
    <property type="protein sequence ID" value="RDW76943.1"/>
    <property type="molecule type" value="Genomic_DNA"/>
</dbReference>
<dbReference type="PANTHER" id="PTHR24096:SF149">
    <property type="entry name" value="AMP-BINDING DOMAIN-CONTAINING PROTEIN-RELATED"/>
    <property type="match status" value="1"/>
</dbReference>
<evidence type="ECO:0000256" key="2">
    <source>
        <dbReference type="ARBA" id="ARBA00022598"/>
    </source>
</evidence>
<keyword evidence="6" id="KW-1185">Reference proteome</keyword>
<evidence type="ECO:0000256" key="1">
    <source>
        <dbReference type="ARBA" id="ARBA00006432"/>
    </source>
</evidence>
<dbReference type="PROSITE" id="PS00455">
    <property type="entry name" value="AMP_BINDING"/>
    <property type="match status" value="1"/>
</dbReference>
<accession>A0A3D8RSA4</accession>
<dbReference type="Proteomes" id="UP000256645">
    <property type="component" value="Unassembled WGS sequence"/>
</dbReference>
<organism evidence="5 6">
    <name type="scientific">Coleophoma cylindrospora</name>
    <dbReference type="NCBI Taxonomy" id="1849047"/>
    <lineage>
        <taxon>Eukaryota</taxon>
        <taxon>Fungi</taxon>
        <taxon>Dikarya</taxon>
        <taxon>Ascomycota</taxon>
        <taxon>Pezizomycotina</taxon>
        <taxon>Leotiomycetes</taxon>
        <taxon>Helotiales</taxon>
        <taxon>Dermateaceae</taxon>
        <taxon>Coleophoma</taxon>
    </lineage>
</organism>
<dbReference type="GO" id="GO:0016405">
    <property type="term" value="F:CoA-ligase activity"/>
    <property type="evidence" value="ECO:0007669"/>
    <property type="project" value="TreeGrafter"/>
</dbReference>
<sequence length="551" mass="61726">MPAKSPYPDINVPEVDIWAFLFDKQYEFPETKTIYTDPLARRSYTFADVKRLTAEFGAGLRTAWDWKKDDVLLIYSPNSIDTAVVMWGTHWAGGILTPANPGYTVHELAFQLKDSGAKAIATQKEFIDQACEAAKLVGIAPDRIILIGNQGEKSQFSHFTEICKLGKRQGERLLKCTISNPKHDLAFLVYSSGTTGSPKGVMLSHTNIISNLLMLKASEGVNMSWKGRHYDGGDRILGFLPFYHIYGLTSLVHQSLINGLELVVMSKFDLENFCRHIQHYKITMAYVVPPVLLQLAKSGIVDRFDLSSLRMMSSGAAPLSRELVDAVYKRLRVPIKQAYGLSETSPTTHSQPWDTWDKYIGSVGPLLANQIVKYMSPEEVELPLGTAGEIWIKGPNIFQGYLNNPQGTQNALTSDGYFKTGDIGYQDETGNLYITDRMKELIKYKGFQVPPAELEGHLLTHHDVEDVAVVGFYRKEMATEVPVAFVVLRNGIDGTPAKEKEIVQWLSSMVASHKRLRGGIRWAKKIPKSPSGKILRRVLRKEMEELSRAKL</sequence>
<keyword evidence="2" id="KW-0436">Ligase</keyword>
<evidence type="ECO:0000313" key="5">
    <source>
        <dbReference type="EMBL" id="RDW76943.1"/>
    </source>
</evidence>
<comment type="similarity">
    <text evidence="1">Belongs to the ATP-dependent AMP-binding enzyme family.</text>
</comment>
<dbReference type="InterPro" id="IPR020845">
    <property type="entry name" value="AMP-binding_CS"/>
</dbReference>
<gene>
    <name evidence="5" type="ORF">BP6252_04996</name>
</gene>
<dbReference type="SUPFAM" id="SSF56801">
    <property type="entry name" value="Acetyl-CoA synthetase-like"/>
    <property type="match status" value="1"/>
</dbReference>
<evidence type="ECO:0000313" key="6">
    <source>
        <dbReference type="Proteomes" id="UP000256645"/>
    </source>
</evidence>
<dbReference type="Pfam" id="PF13193">
    <property type="entry name" value="AMP-binding_C"/>
    <property type="match status" value="1"/>
</dbReference>
<dbReference type="InterPro" id="IPR042099">
    <property type="entry name" value="ANL_N_sf"/>
</dbReference>
<feature type="domain" description="AMP-dependent synthetase/ligase" evidence="3">
    <location>
        <begin position="28"/>
        <end position="402"/>
    </location>
</feature>
<dbReference type="STRING" id="1849047.A0A3D8RSA4"/>